<gene>
    <name evidence="3" type="ORF">FH607_004125</name>
</gene>
<evidence type="ECO:0000313" key="3">
    <source>
        <dbReference type="EMBL" id="KAB8169901.1"/>
    </source>
</evidence>
<keyword evidence="1" id="KW-0560">Oxidoreductase</keyword>
<dbReference type="InterPro" id="IPR036250">
    <property type="entry name" value="AcylCo_DH-like_C"/>
</dbReference>
<dbReference type="GO" id="GO:0016712">
    <property type="term" value="F:oxidoreductase activity, acting on paired donors, with incorporation or reduction of molecular oxygen, reduced flavin or flavoprotein as one donor, and incorporation of one atom of oxygen"/>
    <property type="evidence" value="ECO:0007669"/>
    <property type="project" value="TreeGrafter"/>
</dbReference>
<dbReference type="GO" id="GO:0050660">
    <property type="term" value="F:flavin adenine dinucleotide binding"/>
    <property type="evidence" value="ECO:0007669"/>
    <property type="project" value="InterPro"/>
</dbReference>
<dbReference type="SUPFAM" id="SSF56645">
    <property type="entry name" value="Acyl-CoA dehydrogenase NM domain-like"/>
    <property type="match status" value="1"/>
</dbReference>
<dbReference type="InterPro" id="IPR013107">
    <property type="entry name" value="Acyl-CoA_DH_C"/>
</dbReference>
<keyword evidence="4" id="KW-1185">Reference proteome</keyword>
<dbReference type="GO" id="GO:0003995">
    <property type="term" value="F:acyl-CoA dehydrogenase activity"/>
    <property type="evidence" value="ECO:0007669"/>
    <property type="project" value="TreeGrafter"/>
</dbReference>
<dbReference type="Gene3D" id="2.40.110.10">
    <property type="entry name" value="Butyryl-CoA Dehydrogenase, subunit A, domain 2"/>
    <property type="match status" value="1"/>
</dbReference>
<dbReference type="RefSeq" id="WP_139666194.1">
    <property type="nucleotide sequence ID" value="NZ_VDLY02000002.1"/>
</dbReference>
<accession>A0A5N6AMJ2</accession>
<dbReference type="Proteomes" id="UP000314251">
    <property type="component" value="Unassembled WGS sequence"/>
</dbReference>
<dbReference type="PIRSF" id="PIRSF016578">
    <property type="entry name" value="HsaA"/>
    <property type="match status" value="1"/>
</dbReference>
<name>A0A5N6AMJ2_9ACTN</name>
<dbReference type="EMBL" id="VDLY02000002">
    <property type="protein sequence ID" value="KAB8169901.1"/>
    <property type="molecule type" value="Genomic_DNA"/>
</dbReference>
<dbReference type="Gene3D" id="1.10.540.10">
    <property type="entry name" value="Acyl-CoA dehydrogenase/oxidase, N-terminal domain"/>
    <property type="match status" value="1"/>
</dbReference>
<evidence type="ECO:0000256" key="1">
    <source>
        <dbReference type="ARBA" id="ARBA00023002"/>
    </source>
</evidence>
<dbReference type="GO" id="GO:0033539">
    <property type="term" value="P:fatty acid beta-oxidation using acyl-CoA dehydrogenase"/>
    <property type="evidence" value="ECO:0007669"/>
    <property type="project" value="TreeGrafter"/>
</dbReference>
<feature type="domain" description="Acyl-CoA dehydrogenase C-terminal" evidence="2">
    <location>
        <begin position="250"/>
        <end position="375"/>
    </location>
</feature>
<dbReference type="Gene3D" id="1.20.140.10">
    <property type="entry name" value="Butyryl-CoA Dehydrogenase, subunit A, domain 3"/>
    <property type="match status" value="1"/>
</dbReference>
<dbReference type="PANTHER" id="PTHR48083:SF19">
    <property type="entry name" value="FLAVIN-DEPENDENT MONOOXYGENASE, OXYGENASE SUBUNIT HSAA"/>
    <property type="match status" value="1"/>
</dbReference>
<proteinExistence type="predicted"/>
<protein>
    <recommendedName>
        <fullName evidence="2">Acyl-CoA dehydrogenase C-terminal domain-containing protein</fullName>
    </recommendedName>
</protein>
<dbReference type="InterPro" id="IPR050741">
    <property type="entry name" value="Acyl-CoA_dehydrogenase"/>
</dbReference>
<dbReference type="InterPro" id="IPR009100">
    <property type="entry name" value="AcylCoA_DH/oxidase_NM_dom_sf"/>
</dbReference>
<reference evidence="3" key="1">
    <citation type="submission" date="2019-10" db="EMBL/GenBank/DDBJ databases">
        <title>Nonomuraea sp. nov., isolated from Phyllanthus amarus.</title>
        <authorList>
            <person name="Klykleung N."/>
            <person name="Tanasupawat S."/>
        </authorList>
    </citation>
    <scope>NUCLEOTIDE SEQUENCE [LARGE SCALE GENOMIC DNA]</scope>
    <source>
        <strain evidence="3">3MP-10</strain>
    </source>
</reference>
<dbReference type="Pfam" id="PF08028">
    <property type="entry name" value="Acyl-CoA_dh_2"/>
    <property type="match status" value="1"/>
</dbReference>
<organism evidence="3 4">
    <name type="scientific">Streptomyces mimosae</name>
    <dbReference type="NCBI Taxonomy" id="2586635"/>
    <lineage>
        <taxon>Bacteria</taxon>
        <taxon>Bacillati</taxon>
        <taxon>Actinomycetota</taxon>
        <taxon>Actinomycetes</taxon>
        <taxon>Kitasatosporales</taxon>
        <taxon>Streptomycetaceae</taxon>
        <taxon>Streptomyces</taxon>
    </lineage>
</organism>
<dbReference type="OrthoDB" id="3404950at2"/>
<evidence type="ECO:0000313" key="4">
    <source>
        <dbReference type="Proteomes" id="UP000314251"/>
    </source>
</evidence>
<dbReference type="GO" id="GO:0005737">
    <property type="term" value="C:cytoplasm"/>
    <property type="evidence" value="ECO:0007669"/>
    <property type="project" value="TreeGrafter"/>
</dbReference>
<dbReference type="AlphaFoldDB" id="A0A5N6AMJ2"/>
<dbReference type="InterPro" id="IPR046373">
    <property type="entry name" value="Acyl-CoA_Oxase/DH_mid-dom_sf"/>
</dbReference>
<comment type="caution">
    <text evidence="3">The sequence shown here is derived from an EMBL/GenBank/DDBJ whole genome shotgun (WGS) entry which is preliminary data.</text>
</comment>
<evidence type="ECO:0000259" key="2">
    <source>
        <dbReference type="Pfam" id="PF08028"/>
    </source>
</evidence>
<dbReference type="InterPro" id="IPR037069">
    <property type="entry name" value="AcylCoA_DH/ox_N_sf"/>
</dbReference>
<sequence>MSTTEAATTDAGRPADRLDTPLTEAAAKVAELAAAGALAAEEERRLSPPVAAGLVEAGFARHMVSPRWGGSADAPGAIRDLTGALVAVGRGCMSAAWCAGVLTAVGRMCSHLPEEGQAEIWGDGPDVPLAGSLAPTGTVRQVSGGWRVDGVWHIASGVDHAEWTMVGGLVPGPEGPPALRHFVLPRSDYTVLDTWRNVGLRGTGSNSLRVDDVFVPDHRSLEHRSVLTGDHGPAAPRTHRVPLKLINGLFFVAPGIGAAAEALEGWTRWTVDRREITGARTVSRPGVRLALASSAANLDAARLLVERAAGEADEAPLGPELTLRATRDYSTAVDLLLDAVTGLLRMSGSRGQAESSPVQRAWRDLHCMAGHGALQPDVNADGWAKHALGED</sequence>
<dbReference type="PANTHER" id="PTHR48083">
    <property type="entry name" value="MEDIUM-CHAIN SPECIFIC ACYL-COA DEHYDROGENASE, MITOCHONDRIAL-RELATED"/>
    <property type="match status" value="1"/>
</dbReference>
<dbReference type="SUPFAM" id="SSF47203">
    <property type="entry name" value="Acyl-CoA dehydrogenase C-terminal domain-like"/>
    <property type="match status" value="1"/>
</dbReference>